<dbReference type="Pfam" id="PF00400">
    <property type="entry name" value="WD40"/>
    <property type="match status" value="2"/>
</dbReference>
<sequence>MKTLLPLLLTLLLGACGDANPPLKTWKLVPGGITAAAVADNYALLASIDQGAQWWRLKPKKLLHTFRHSQAKQEMIAVAVTADGRFAVTADRNGLAWWDTRSGRPLASWTLEGIHSLALSADGQWALIGLGDRAVYFSLRHGKTRFAFPHDRAVKTVALDRQGRFALTGSDDATAKLWDLQSGKLRRTWKQRGKLAAVALSGRGTYALTNPLLGPIQVWKTANGKLKRQLGPRYVTVTRAAFTPSEGLLATGHPSRGIKLWSLKRGKLLREFLPRQTGILKPTSAPVLALRFVKAGKRLLSATSDGTVQLWAIRGRKKKK</sequence>
<evidence type="ECO:0008006" key="6">
    <source>
        <dbReference type="Google" id="ProtNLM"/>
    </source>
</evidence>
<keyword evidence="1 3" id="KW-0853">WD repeat</keyword>
<dbReference type="PROSITE" id="PS50082">
    <property type="entry name" value="WD_REPEATS_2"/>
    <property type="match status" value="3"/>
</dbReference>
<dbReference type="InterPro" id="IPR019775">
    <property type="entry name" value="WD40_repeat_CS"/>
</dbReference>
<dbReference type="EMBL" id="AP024718">
    <property type="protein sequence ID" value="BCX88995.1"/>
    <property type="molecule type" value="Genomic_DNA"/>
</dbReference>
<keyword evidence="2" id="KW-0677">Repeat</keyword>
<evidence type="ECO:0000256" key="2">
    <source>
        <dbReference type="ARBA" id="ARBA00022737"/>
    </source>
</evidence>
<dbReference type="InterPro" id="IPR001680">
    <property type="entry name" value="WD40_rpt"/>
</dbReference>
<dbReference type="KEGG" id="meiy:MIN45_P1365"/>
<organism evidence="4 5">
    <name type="scientific">Methylomarinovum tepidoasis</name>
    <dbReference type="NCBI Taxonomy" id="2840183"/>
    <lineage>
        <taxon>Bacteria</taxon>
        <taxon>Pseudomonadati</taxon>
        <taxon>Pseudomonadota</taxon>
        <taxon>Gammaproteobacteria</taxon>
        <taxon>Methylococcales</taxon>
        <taxon>Methylothermaceae</taxon>
        <taxon>Methylomarinovum</taxon>
    </lineage>
</organism>
<evidence type="ECO:0000256" key="3">
    <source>
        <dbReference type="PROSITE-ProRule" id="PRU00221"/>
    </source>
</evidence>
<dbReference type="SUPFAM" id="SSF50998">
    <property type="entry name" value="Quinoprotein alcohol dehydrogenase-like"/>
    <property type="match status" value="1"/>
</dbReference>
<dbReference type="PROSITE" id="PS50294">
    <property type="entry name" value="WD_REPEATS_REGION"/>
    <property type="match status" value="2"/>
</dbReference>
<dbReference type="InterPro" id="IPR011047">
    <property type="entry name" value="Quinoprotein_ADH-like_sf"/>
</dbReference>
<dbReference type="Gene3D" id="2.130.10.10">
    <property type="entry name" value="YVTN repeat-like/Quinoprotein amine dehydrogenase"/>
    <property type="match status" value="2"/>
</dbReference>
<evidence type="ECO:0000313" key="5">
    <source>
        <dbReference type="Proteomes" id="UP001321450"/>
    </source>
</evidence>
<keyword evidence="5" id="KW-1185">Reference proteome</keyword>
<dbReference type="SMART" id="SM00320">
    <property type="entry name" value="WD40"/>
    <property type="match status" value="5"/>
</dbReference>
<protein>
    <recommendedName>
        <fullName evidence="6">WD40 repeat domain-containing protein</fullName>
    </recommendedName>
</protein>
<dbReference type="InterPro" id="IPR015943">
    <property type="entry name" value="WD40/YVTN_repeat-like_dom_sf"/>
</dbReference>
<reference evidence="5" key="1">
    <citation type="journal article" date="2024" name="Int. J. Syst. Evol. Microbiol.">
        <title>Methylomarinovum tepidoasis sp. nov., a moderately thermophilic methanotroph of the family Methylothermaceae isolated from a deep-sea hydrothermal field.</title>
        <authorList>
            <person name="Hirayama H."/>
            <person name="Takaki Y."/>
            <person name="Abe M."/>
            <person name="Miyazaki M."/>
            <person name="Uematsu K."/>
            <person name="Matsui Y."/>
            <person name="Takai K."/>
        </authorList>
    </citation>
    <scope>NUCLEOTIDE SEQUENCE [LARGE SCALE GENOMIC DNA]</scope>
    <source>
        <strain evidence="5">IN45</strain>
    </source>
</reference>
<name>A0AAU9C994_9GAMM</name>
<dbReference type="PANTHER" id="PTHR19879:SF9">
    <property type="entry name" value="TRANSCRIPTION INITIATION FACTOR TFIID SUBUNIT 5"/>
    <property type="match status" value="1"/>
</dbReference>
<feature type="repeat" description="WD" evidence="3">
    <location>
        <begin position="237"/>
        <end position="271"/>
    </location>
</feature>
<evidence type="ECO:0000256" key="1">
    <source>
        <dbReference type="ARBA" id="ARBA00022574"/>
    </source>
</evidence>
<dbReference type="PROSITE" id="PS51257">
    <property type="entry name" value="PROKAR_LIPOPROTEIN"/>
    <property type="match status" value="1"/>
</dbReference>
<dbReference type="PANTHER" id="PTHR19879">
    <property type="entry name" value="TRANSCRIPTION INITIATION FACTOR TFIID"/>
    <property type="match status" value="1"/>
</dbReference>
<dbReference type="AlphaFoldDB" id="A0AAU9C994"/>
<evidence type="ECO:0000313" key="4">
    <source>
        <dbReference type="EMBL" id="BCX88995.1"/>
    </source>
</evidence>
<proteinExistence type="predicted"/>
<feature type="repeat" description="WD" evidence="3">
    <location>
        <begin position="280"/>
        <end position="320"/>
    </location>
</feature>
<gene>
    <name evidence="4" type="ORF">MIN45_P1365</name>
</gene>
<dbReference type="Proteomes" id="UP001321450">
    <property type="component" value="Chromosome"/>
</dbReference>
<accession>A0AAU9C994</accession>
<dbReference type="PROSITE" id="PS00678">
    <property type="entry name" value="WD_REPEATS_1"/>
    <property type="match status" value="1"/>
</dbReference>
<feature type="repeat" description="WD" evidence="3">
    <location>
        <begin position="147"/>
        <end position="188"/>
    </location>
</feature>
<dbReference type="RefSeq" id="WP_286291242.1">
    <property type="nucleotide sequence ID" value="NZ_AP024718.1"/>
</dbReference>